<evidence type="ECO:0000259" key="11">
    <source>
        <dbReference type="PROSITE" id="PS50157"/>
    </source>
</evidence>
<dbReference type="PANTHER" id="PTHR24399">
    <property type="entry name" value="ZINC FINGER AND BTB DOMAIN-CONTAINING"/>
    <property type="match status" value="1"/>
</dbReference>
<dbReference type="PROSITE" id="PS50157">
    <property type="entry name" value="ZINC_FINGER_C2H2_2"/>
    <property type="match status" value="3"/>
</dbReference>
<dbReference type="GO" id="GO:0000978">
    <property type="term" value="F:RNA polymerase II cis-regulatory region sequence-specific DNA binding"/>
    <property type="evidence" value="ECO:0007669"/>
    <property type="project" value="TreeGrafter"/>
</dbReference>
<dbReference type="PROSITE" id="PS00028">
    <property type="entry name" value="ZINC_FINGER_C2H2_1"/>
    <property type="match status" value="1"/>
</dbReference>
<keyword evidence="3" id="KW-0677">Repeat</keyword>
<keyword evidence="7" id="KW-0238">DNA-binding</keyword>
<evidence type="ECO:0000256" key="7">
    <source>
        <dbReference type="ARBA" id="ARBA00023125"/>
    </source>
</evidence>
<dbReference type="FunFam" id="3.30.160.60:FF:000446">
    <property type="entry name" value="Zinc finger protein"/>
    <property type="match status" value="1"/>
</dbReference>
<dbReference type="AlphaFoldDB" id="A0A3B4F1S8"/>
<dbReference type="GeneTree" id="ENSGT00940000162287"/>
<dbReference type="Pfam" id="PF00096">
    <property type="entry name" value="zf-C2H2"/>
    <property type="match status" value="2"/>
</dbReference>
<evidence type="ECO:0000256" key="9">
    <source>
        <dbReference type="ARBA" id="ARBA00023242"/>
    </source>
</evidence>
<organism evidence="12">
    <name type="scientific">Pundamilia nyererei</name>
    <dbReference type="NCBI Taxonomy" id="303518"/>
    <lineage>
        <taxon>Eukaryota</taxon>
        <taxon>Metazoa</taxon>
        <taxon>Chordata</taxon>
        <taxon>Craniata</taxon>
        <taxon>Vertebrata</taxon>
        <taxon>Euteleostomi</taxon>
        <taxon>Actinopterygii</taxon>
        <taxon>Neopterygii</taxon>
        <taxon>Teleostei</taxon>
        <taxon>Neoteleostei</taxon>
        <taxon>Acanthomorphata</taxon>
        <taxon>Ovalentaria</taxon>
        <taxon>Cichlomorphae</taxon>
        <taxon>Cichliformes</taxon>
        <taxon>Cichlidae</taxon>
        <taxon>African cichlids</taxon>
        <taxon>Pseudocrenilabrinae</taxon>
        <taxon>Haplochromini</taxon>
        <taxon>Pundamilia</taxon>
    </lineage>
</organism>
<dbReference type="SUPFAM" id="SSF57667">
    <property type="entry name" value="beta-beta-alpha zinc fingers"/>
    <property type="match status" value="1"/>
</dbReference>
<dbReference type="Gene3D" id="3.30.160.60">
    <property type="entry name" value="Classic Zinc Finger"/>
    <property type="match status" value="2"/>
</dbReference>
<dbReference type="PANTHER" id="PTHR24399:SF23">
    <property type="entry name" value="C2H2-TYPE DOMAIN-CONTAINING PROTEIN"/>
    <property type="match status" value="1"/>
</dbReference>
<keyword evidence="6" id="KW-0805">Transcription regulation</keyword>
<evidence type="ECO:0000313" key="12">
    <source>
        <dbReference type="Ensembl" id="ENSPNYP00000004537.1"/>
    </source>
</evidence>
<evidence type="ECO:0000256" key="4">
    <source>
        <dbReference type="ARBA" id="ARBA00022771"/>
    </source>
</evidence>
<dbReference type="GO" id="GO:0001817">
    <property type="term" value="P:regulation of cytokine production"/>
    <property type="evidence" value="ECO:0007669"/>
    <property type="project" value="TreeGrafter"/>
</dbReference>
<evidence type="ECO:0000256" key="6">
    <source>
        <dbReference type="ARBA" id="ARBA00023015"/>
    </source>
</evidence>
<evidence type="ECO:0000256" key="1">
    <source>
        <dbReference type="ARBA" id="ARBA00004123"/>
    </source>
</evidence>
<accession>A0A3B4F1S8</accession>
<keyword evidence="4 10" id="KW-0863">Zinc-finger</keyword>
<evidence type="ECO:0000256" key="8">
    <source>
        <dbReference type="ARBA" id="ARBA00023163"/>
    </source>
</evidence>
<dbReference type="STRING" id="303518.ENSPNYP00000004537"/>
<sequence>VDSVEEQLDLRTKVDTKQYLCEQCGKMFKTLSLKCGQSFAQLVHFQVHQFGHSGEKTFLCEACGLTFTHLSLLKRHQHTHTGEKPFPCDECGKRFTHTGNLKRPLHLINSFTETQVHATGVGSVPPTSAFPQMFIKLFHKTINIICKRCHGPGVC</sequence>
<keyword evidence="5" id="KW-0862">Zinc</keyword>
<evidence type="ECO:0000256" key="5">
    <source>
        <dbReference type="ARBA" id="ARBA00022833"/>
    </source>
</evidence>
<evidence type="ECO:0000256" key="3">
    <source>
        <dbReference type="ARBA" id="ARBA00022737"/>
    </source>
</evidence>
<keyword evidence="9" id="KW-0539">Nucleus</keyword>
<comment type="subcellular location">
    <subcellularLocation>
        <location evidence="1">Nucleus</location>
    </subcellularLocation>
</comment>
<reference evidence="12" key="1">
    <citation type="submission" date="2023-09" db="UniProtKB">
        <authorList>
            <consortium name="Ensembl"/>
        </authorList>
    </citation>
    <scope>IDENTIFICATION</scope>
</reference>
<feature type="domain" description="C2H2-type" evidence="11">
    <location>
        <begin position="58"/>
        <end position="85"/>
    </location>
</feature>
<dbReference type="SMART" id="SM00355">
    <property type="entry name" value="ZnF_C2H2"/>
    <property type="match status" value="3"/>
</dbReference>
<name>A0A3B4F1S8_9CICH</name>
<dbReference type="GO" id="GO:0002682">
    <property type="term" value="P:regulation of immune system process"/>
    <property type="evidence" value="ECO:0007669"/>
    <property type="project" value="TreeGrafter"/>
</dbReference>
<dbReference type="InterPro" id="IPR013087">
    <property type="entry name" value="Znf_C2H2_type"/>
</dbReference>
<evidence type="ECO:0000256" key="10">
    <source>
        <dbReference type="PROSITE-ProRule" id="PRU00042"/>
    </source>
</evidence>
<protein>
    <recommendedName>
        <fullName evidence="11">C2H2-type domain-containing protein</fullName>
    </recommendedName>
</protein>
<dbReference type="FunFam" id="3.30.160.60:FF:002343">
    <property type="entry name" value="Zinc finger protein 33A"/>
    <property type="match status" value="1"/>
</dbReference>
<dbReference type="GO" id="GO:0008270">
    <property type="term" value="F:zinc ion binding"/>
    <property type="evidence" value="ECO:0007669"/>
    <property type="project" value="UniProtKB-KW"/>
</dbReference>
<feature type="domain" description="C2H2-type" evidence="11">
    <location>
        <begin position="19"/>
        <end position="57"/>
    </location>
</feature>
<dbReference type="InterPro" id="IPR036236">
    <property type="entry name" value="Znf_C2H2_sf"/>
</dbReference>
<keyword evidence="8" id="KW-0804">Transcription</keyword>
<proteinExistence type="predicted"/>
<keyword evidence="2" id="KW-0479">Metal-binding</keyword>
<dbReference type="GO" id="GO:0001227">
    <property type="term" value="F:DNA-binding transcription repressor activity, RNA polymerase II-specific"/>
    <property type="evidence" value="ECO:0007669"/>
    <property type="project" value="TreeGrafter"/>
</dbReference>
<dbReference type="GO" id="GO:0005654">
    <property type="term" value="C:nucleoplasm"/>
    <property type="evidence" value="ECO:0007669"/>
    <property type="project" value="TreeGrafter"/>
</dbReference>
<evidence type="ECO:0000256" key="2">
    <source>
        <dbReference type="ARBA" id="ARBA00022723"/>
    </source>
</evidence>
<feature type="domain" description="C2H2-type" evidence="11">
    <location>
        <begin position="86"/>
        <end position="114"/>
    </location>
</feature>
<dbReference type="Ensembl" id="ENSPNYT00000004650.1">
    <property type="protein sequence ID" value="ENSPNYP00000004537.1"/>
    <property type="gene ID" value="ENSPNYG00000003513.1"/>
</dbReference>